<name>A0AAV6LKD2_9ERIC</name>
<dbReference type="PANTHER" id="PTHR33499:SF11">
    <property type="entry name" value="NO APICAL MERISTEM-ASSOCIATED C-TERMINAL DOMAIN-CONTAINING PROTEIN"/>
    <property type="match status" value="1"/>
</dbReference>
<evidence type="ECO:0000313" key="3">
    <source>
        <dbReference type="Proteomes" id="UP000823749"/>
    </source>
</evidence>
<evidence type="ECO:0000313" key="2">
    <source>
        <dbReference type="EMBL" id="KAG5565588.1"/>
    </source>
</evidence>
<dbReference type="EMBL" id="JACTNZ010000001">
    <property type="protein sequence ID" value="KAG5565588.1"/>
    <property type="molecule type" value="Genomic_DNA"/>
</dbReference>
<comment type="caution">
    <text evidence="2">The sequence shown here is derived from an EMBL/GenBank/DDBJ whole genome shotgun (WGS) entry which is preliminary data.</text>
</comment>
<evidence type="ECO:0000256" key="1">
    <source>
        <dbReference type="SAM" id="MobiDB-lite"/>
    </source>
</evidence>
<reference evidence="2" key="1">
    <citation type="submission" date="2020-08" db="EMBL/GenBank/DDBJ databases">
        <title>Plant Genome Project.</title>
        <authorList>
            <person name="Zhang R.-G."/>
        </authorList>
    </citation>
    <scope>NUCLEOTIDE SEQUENCE</scope>
    <source>
        <strain evidence="2">WSP0</strain>
        <tissue evidence="2">Leaf</tissue>
    </source>
</reference>
<dbReference type="Proteomes" id="UP000823749">
    <property type="component" value="Chromosome 1"/>
</dbReference>
<gene>
    <name evidence="2" type="ORF">RHGRI_001488</name>
</gene>
<organism evidence="2 3">
    <name type="scientific">Rhododendron griersonianum</name>
    <dbReference type="NCBI Taxonomy" id="479676"/>
    <lineage>
        <taxon>Eukaryota</taxon>
        <taxon>Viridiplantae</taxon>
        <taxon>Streptophyta</taxon>
        <taxon>Embryophyta</taxon>
        <taxon>Tracheophyta</taxon>
        <taxon>Spermatophyta</taxon>
        <taxon>Magnoliopsida</taxon>
        <taxon>eudicotyledons</taxon>
        <taxon>Gunneridae</taxon>
        <taxon>Pentapetalae</taxon>
        <taxon>asterids</taxon>
        <taxon>Ericales</taxon>
        <taxon>Ericaceae</taxon>
        <taxon>Ericoideae</taxon>
        <taxon>Rhodoreae</taxon>
        <taxon>Rhododendron</taxon>
    </lineage>
</organism>
<proteinExistence type="predicted"/>
<accession>A0AAV6LKD2</accession>
<feature type="region of interest" description="Disordered" evidence="1">
    <location>
        <begin position="71"/>
        <end position="90"/>
    </location>
</feature>
<dbReference type="AlphaFoldDB" id="A0AAV6LKD2"/>
<keyword evidence="3" id="KW-1185">Reference proteome</keyword>
<protein>
    <recommendedName>
        <fullName evidence="4">Transposase</fullName>
    </recommendedName>
</protein>
<evidence type="ECO:0008006" key="4">
    <source>
        <dbReference type="Google" id="ProtNLM"/>
    </source>
</evidence>
<sequence>MLQPNFLATHYKTHYERIRDEQVKRNNEVLESLGVMKIATSMMGSARHQCANDNGKRGRADQVDDPDYMLSNDENGHGYNSESDDSFEHEDMEIPPGGLPAQSHTEPQCGATLISERVTRSTPHPSMESQASLPPIAQPQNEVLPENNGGKHAAQLASRIGVEVRTHVIDVGVPRWKAFDESVKGPILQRIMDKFDLQGDPIDVEKAVATQCGRRLSSHNFVLHKKYKKLKETRGEEYARNNPPVGVNLEQWTSLVTKKWTIPKWLERSGKNASNRFDFLPFSNAAFAAAFLPSFLPLCPWHLLTFVQGSSMSQFPHFLLYTSSILHFPLQKIKNRTWSKTKHRCGSKSLPVRVAAAMHDNGGVVPAVTGMYKDTHFNKDTQQWISSESEVLYDKMVQIEIEHNAQEGAIPITQEELSVKGLKAKSGYVKGLGIRPSSSIRTVNREYVTHLEGKVQEQAEKIQEQAEGIEAANNKIEEQGKTLASVMAFLKQQGFTG</sequence>
<dbReference type="PANTHER" id="PTHR33499">
    <property type="entry name" value="OS12G0282400 PROTEIN-RELATED"/>
    <property type="match status" value="1"/>
</dbReference>